<evidence type="ECO:0000256" key="1">
    <source>
        <dbReference type="ARBA" id="ARBA00005995"/>
    </source>
</evidence>
<dbReference type="Pfam" id="PF01593">
    <property type="entry name" value="Amino_oxidase"/>
    <property type="match status" value="2"/>
</dbReference>
<reference evidence="3 4" key="1">
    <citation type="submission" date="2018-10" db="EMBL/GenBank/DDBJ databases">
        <title>Genomic Encyclopedia of Archaeal and Bacterial Type Strains, Phase II (KMG-II): from individual species to whole genera.</title>
        <authorList>
            <person name="Goeker M."/>
        </authorList>
    </citation>
    <scope>NUCLEOTIDE SEQUENCE [LARGE SCALE GENOMIC DNA]</scope>
    <source>
        <strain evidence="3 4">DSM 15094</strain>
    </source>
</reference>
<evidence type="ECO:0000259" key="2">
    <source>
        <dbReference type="Pfam" id="PF01593"/>
    </source>
</evidence>
<dbReference type="AlphaFoldDB" id="A0A495S5E1"/>
<dbReference type="Proteomes" id="UP000280091">
    <property type="component" value="Unassembled WGS sequence"/>
</dbReference>
<dbReference type="EMBL" id="RBXA01000001">
    <property type="protein sequence ID" value="RKS95057.1"/>
    <property type="molecule type" value="Genomic_DNA"/>
</dbReference>
<evidence type="ECO:0000313" key="4">
    <source>
        <dbReference type="Proteomes" id="UP000280091"/>
    </source>
</evidence>
<dbReference type="SUPFAM" id="SSF54373">
    <property type="entry name" value="FAD-linked reductases, C-terminal domain"/>
    <property type="match status" value="1"/>
</dbReference>
<organism evidence="3 4">
    <name type="scientific">Flavobacterium limicola</name>
    <dbReference type="NCBI Taxonomy" id="180441"/>
    <lineage>
        <taxon>Bacteria</taxon>
        <taxon>Pseudomonadati</taxon>
        <taxon>Bacteroidota</taxon>
        <taxon>Flavobacteriia</taxon>
        <taxon>Flavobacteriales</taxon>
        <taxon>Flavobacteriaceae</taxon>
        <taxon>Flavobacterium</taxon>
    </lineage>
</organism>
<dbReference type="PANTHER" id="PTHR43563:SF14">
    <property type="entry name" value="AMINE OXIDASE"/>
    <property type="match status" value="1"/>
</dbReference>
<dbReference type="InterPro" id="IPR036188">
    <property type="entry name" value="FAD/NAD-bd_sf"/>
</dbReference>
<feature type="domain" description="Amine oxidase" evidence="2">
    <location>
        <begin position="91"/>
        <end position="349"/>
    </location>
</feature>
<gene>
    <name evidence="3" type="ORF">BC952_0703</name>
</gene>
<accession>A0A495S5E1</accession>
<keyword evidence="4" id="KW-1185">Reference proteome</keyword>
<evidence type="ECO:0000313" key="3">
    <source>
        <dbReference type="EMBL" id="RKS95057.1"/>
    </source>
</evidence>
<dbReference type="OrthoDB" id="56323at2"/>
<comment type="similarity">
    <text evidence="1">Belongs to the flavin monoamine oxidase family.</text>
</comment>
<dbReference type="PANTHER" id="PTHR43563">
    <property type="entry name" value="AMINE OXIDASE"/>
    <property type="match status" value="1"/>
</dbReference>
<dbReference type="Gene3D" id="3.50.50.60">
    <property type="entry name" value="FAD/NAD(P)-binding domain"/>
    <property type="match status" value="2"/>
</dbReference>
<dbReference type="GO" id="GO:0016491">
    <property type="term" value="F:oxidoreductase activity"/>
    <property type="evidence" value="ECO:0007669"/>
    <property type="project" value="InterPro"/>
</dbReference>
<dbReference type="SUPFAM" id="SSF51905">
    <property type="entry name" value="FAD/NAD(P)-binding domain"/>
    <property type="match status" value="1"/>
</dbReference>
<sequence>MKKEKIIVIGAGLCGLYTAFLLQKKGIEVLILEANTRIGGRIKTITGATAVTMEMGATWFGNQHRHLLEVLQTLELPYFRQHTKGISLFETMSFVPPQKFEISDSEEPSFRIEGGTATLIEKLTSEIGMQNIKTQTKIVAIKEQNNQLIVTDSSGNTYSADKVISTIPPNLFVNSVIFEPKLPDNFTQLATKTHTWMGESIKFAVEYKTPFWKQNNYSGTLFSQASIIQEMYDHSTANNSGFALKGFLNGGTAVLSFEERKEKVIAQLTAFFGPEASDYVAYYENVWREEPLTFQPYEQLVLAHQNNGHSLFKTPLLNDKLYVSGAETATQNPGYMDGAIFAAKTIASQLPHNSKQ</sequence>
<dbReference type="InterPro" id="IPR002937">
    <property type="entry name" value="Amino_oxidase"/>
</dbReference>
<comment type="caution">
    <text evidence="3">The sequence shown here is derived from an EMBL/GenBank/DDBJ whole genome shotgun (WGS) entry which is preliminary data.</text>
</comment>
<protein>
    <submittedName>
        <fullName evidence="3">Monoamine oxidase</fullName>
    </submittedName>
</protein>
<dbReference type="RefSeq" id="WP_121364240.1">
    <property type="nucleotide sequence ID" value="NZ_RBXA01000001.1"/>
</dbReference>
<dbReference type="InterPro" id="IPR050703">
    <property type="entry name" value="Flavin_MAO"/>
</dbReference>
<name>A0A495S5E1_9FLAO</name>
<proteinExistence type="inferred from homology"/>
<feature type="domain" description="Amine oxidase" evidence="2">
    <location>
        <begin position="13"/>
        <end position="79"/>
    </location>
</feature>